<dbReference type="InterPro" id="IPR011008">
    <property type="entry name" value="Dimeric_a/b-barrel"/>
</dbReference>
<dbReference type="InterPro" id="IPR036390">
    <property type="entry name" value="WH_DNA-bd_sf"/>
</dbReference>
<evidence type="ECO:0000256" key="1">
    <source>
        <dbReference type="ARBA" id="ARBA00023015"/>
    </source>
</evidence>
<dbReference type="EMBL" id="JAEMNV010000009">
    <property type="protein sequence ID" value="MBJ8341998.1"/>
    <property type="molecule type" value="Genomic_DNA"/>
</dbReference>
<dbReference type="RefSeq" id="WP_199707169.1">
    <property type="nucleotide sequence ID" value="NZ_JAEMNV010000009.1"/>
</dbReference>
<organism evidence="5 6">
    <name type="scientific">Antrihabitans stalagmiti</name>
    <dbReference type="NCBI Taxonomy" id="2799499"/>
    <lineage>
        <taxon>Bacteria</taxon>
        <taxon>Bacillati</taxon>
        <taxon>Actinomycetota</taxon>
        <taxon>Actinomycetes</taxon>
        <taxon>Mycobacteriales</taxon>
        <taxon>Nocardiaceae</taxon>
        <taxon>Antrihabitans</taxon>
    </lineage>
</organism>
<evidence type="ECO:0000259" key="4">
    <source>
        <dbReference type="PROSITE" id="PS50956"/>
    </source>
</evidence>
<keyword evidence="6" id="KW-1185">Reference proteome</keyword>
<evidence type="ECO:0000256" key="3">
    <source>
        <dbReference type="ARBA" id="ARBA00023163"/>
    </source>
</evidence>
<comment type="caution">
    <text evidence="5">The sequence shown here is derived from an EMBL/GenBank/DDBJ whole genome shotgun (WGS) entry which is preliminary data.</text>
</comment>
<dbReference type="SUPFAM" id="SSF54909">
    <property type="entry name" value="Dimeric alpha+beta barrel"/>
    <property type="match status" value="1"/>
</dbReference>
<keyword evidence="1" id="KW-0805">Transcription regulation</keyword>
<dbReference type="SMART" id="SM00344">
    <property type="entry name" value="HTH_ASNC"/>
    <property type="match status" value="1"/>
</dbReference>
<protein>
    <submittedName>
        <fullName evidence="5">Lrp/AsnC family transcriptional regulator</fullName>
    </submittedName>
</protein>
<gene>
    <name evidence="5" type="ORF">JGU71_24220</name>
</gene>
<dbReference type="Pfam" id="PF13404">
    <property type="entry name" value="HTH_AsnC-type"/>
    <property type="match status" value="1"/>
</dbReference>
<dbReference type="Proteomes" id="UP000655868">
    <property type="component" value="Unassembled WGS sequence"/>
</dbReference>
<dbReference type="GO" id="GO:0043565">
    <property type="term" value="F:sequence-specific DNA binding"/>
    <property type="evidence" value="ECO:0007669"/>
    <property type="project" value="InterPro"/>
</dbReference>
<dbReference type="SUPFAM" id="SSF46785">
    <property type="entry name" value="Winged helix' DNA-binding domain"/>
    <property type="match status" value="1"/>
</dbReference>
<keyword evidence="3" id="KW-0804">Transcription</keyword>
<dbReference type="InterPro" id="IPR019888">
    <property type="entry name" value="Tscrpt_reg_AsnC-like"/>
</dbReference>
<dbReference type="PANTHER" id="PTHR30154:SF34">
    <property type="entry name" value="TRANSCRIPTIONAL REGULATOR AZLB"/>
    <property type="match status" value="1"/>
</dbReference>
<dbReference type="GO" id="GO:0005829">
    <property type="term" value="C:cytosol"/>
    <property type="evidence" value="ECO:0007669"/>
    <property type="project" value="TreeGrafter"/>
</dbReference>
<evidence type="ECO:0000313" key="5">
    <source>
        <dbReference type="EMBL" id="MBJ8341998.1"/>
    </source>
</evidence>
<sequence>MPEDSGAARALEPIDAIERQILSCLSEDGRMPSSVIAERLQISEKTVRRRLKRLTDVHGMKVVPVIDPDRVGLDTCLFIGISVDKHRLLEVAALVRAMPEVRYLALTTGQWDLLAEAFVGSREHMASFLINTIGQLPGVHDADTFNVLRIVKFGYEWEIPQVVRSATPAVSIAHPDRRRPPPRR</sequence>
<reference evidence="5" key="1">
    <citation type="submission" date="2020-12" db="EMBL/GenBank/DDBJ databases">
        <title>Antrihabitans popcorni sp. nov. and Antrihabitans auranticaus sp. nov., isolated from a larva cave.</title>
        <authorList>
            <person name="Lee S.D."/>
            <person name="Kim I.S."/>
        </authorList>
    </citation>
    <scope>NUCLEOTIDE SEQUENCE</scope>
    <source>
        <strain evidence="5">YC3-6</strain>
    </source>
</reference>
<dbReference type="PANTHER" id="PTHR30154">
    <property type="entry name" value="LEUCINE-RESPONSIVE REGULATORY PROTEIN"/>
    <property type="match status" value="1"/>
</dbReference>
<dbReference type="AlphaFoldDB" id="A0A934NUU0"/>
<evidence type="ECO:0000313" key="6">
    <source>
        <dbReference type="Proteomes" id="UP000655868"/>
    </source>
</evidence>
<dbReference type="Gene3D" id="1.10.10.10">
    <property type="entry name" value="Winged helix-like DNA-binding domain superfamily/Winged helix DNA-binding domain"/>
    <property type="match status" value="1"/>
</dbReference>
<dbReference type="Pfam" id="PF01037">
    <property type="entry name" value="AsnC_trans_reg"/>
    <property type="match status" value="1"/>
</dbReference>
<accession>A0A934NUU0</accession>
<dbReference type="InterPro" id="IPR019887">
    <property type="entry name" value="Tscrpt_reg_AsnC/Lrp_C"/>
</dbReference>
<dbReference type="PROSITE" id="PS50956">
    <property type="entry name" value="HTH_ASNC_2"/>
    <property type="match status" value="1"/>
</dbReference>
<proteinExistence type="predicted"/>
<name>A0A934NUU0_9NOCA</name>
<dbReference type="Gene3D" id="3.30.70.920">
    <property type="match status" value="1"/>
</dbReference>
<dbReference type="GO" id="GO:0043200">
    <property type="term" value="P:response to amino acid"/>
    <property type="evidence" value="ECO:0007669"/>
    <property type="project" value="TreeGrafter"/>
</dbReference>
<dbReference type="InterPro" id="IPR000485">
    <property type="entry name" value="AsnC-type_HTH_dom"/>
</dbReference>
<keyword evidence="2" id="KW-0238">DNA-binding</keyword>
<dbReference type="InterPro" id="IPR036388">
    <property type="entry name" value="WH-like_DNA-bd_sf"/>
</dbReference>
<dbReference type="PRINTS" id="PR00033">
    <property type="entry name" value="HTHASNC"/>
</dbReference>
<evidence type="ECO:0000256" key="2">
    <source>
        <dbReference type="ARBA" id="ARBA00023125"/>
    </source>
</evidence>
<feature type="domain" description="HTH asnC-type" evidence="4">
    <location>
        <begin position="14"/>
        <end position="74"/>
    </location>
</feature>